<name>A0ABT5ZIB6_9ACTN</name>
<dbReference type="PANTHER" id="PTHR34512:SF30">
    <property type="entry name" value="OUTER MEMBRANE PROTEIN ASSEMBLY FACTOR BAMB"/>
    <property type="match status" value="1"/>
</dbReference>
<dbReference type="Gene3D" id="2.130.10.10">
    <property type="entry name" value="YVTN repeat-like/Quinoprotein amine dehydrogenase"/>
    <property type="match status" value="1"/>
</dbReference>
<protein>
    <submittedName>
        <fullName evidence="3">PQQ-binding-like beta-propeller repeat protein</fullName>
    </submittedName>
</protein>
<dbReference type="Pfam" id="PF13360">
    <property type="entry name" value="PQQ_2"/>
    <property type="match status" value="2"/>
</dbReference>
<organism evidence="3 4">
    <name type="scientific">Streptomyces silvisoli</name>
    <dbReference type="NCBI Taxonomy" id="3034235"/>
    <lineage>
        <taxon>Bacteria</taxon>
        <taxon>Bacillati</taxon>
        <taxon>Actinomycetota</taxon>
        <taxon>Actinomycetes</taxon>
        <taxon>Kitasatosporales</taxon>
        <taxon>Streptomycetaceae</taxon>
        <taxon>Streptomyces</taxon>
    </lineage>
</organism>
<evidence type="ECO:0000259" key="2">
    <source>
        <dbReference type="Pfam" id="PF13360"/>
    </source>
</evidence>
<comment type="caution">
    <text evidence="3">The sequence shown here is derived from an EMBL/GenBank/DDBJ whole genome shotgun (WGS) entry which is preliminary data.</text>
</comment>
<dbReference type="PANTHER" id="PTHR34512">
    <property type="entry name" value="CELL SURFACE PROTEIN"/>
    <property type="match status" value="1"/>
</dbReference>
<dbReference type="RefSeq" id="WP_276092991.1">
    <property type="nucleotide sequence ID" value="NZ_JARJBC010000004.1"/>
</dbReference>
<accession>A0ABT5ZIB6</accession>
<feature type="compositionally biased region" description="Low complexity" evidence="1">
    <location>
        <begin position="254"/>
        <end position="264"/>
    </location>
</feature>
<dbReference type="Gene3D" id="1.10.510.10">
    <property type="entry name" value="Transferase(Phosphotransferase) domain 1"/>
    <property type="match status" value="1"/>
</dbReference>
<reference evidence="3 4" key="1">
    <citation type="submission" date="2023-03" db="EMBL/GenBank/DDBJ databases">
        <title>Draft genome sequence of Streptomyces sp. RB6PN23 isolated from peat swamp forest in Thailand.</title>
        <authorList>
            <person name="Klaysubun C."/>
            <person name="Duangmal K."/>
        </authorList>
    </citation>
    <scope>NUCLEOTIDE SEQUENCE [LARGE SCALE GENOMIC DNA]</scope>
    <source>
        <strain evidence="3 4">RB6PN23</strain>
    </source>
</reference>
<feature type="domain" description="Pyrrolo-quinoline quinone repeat" evidence="2">
    <location>
        <begin position="284"/>
        <end position="373"/>
    </location>
</feature>
<evidence type="ECO:0000313" key="4">
    <source>
        <dbReference type="Proteomes" id="UP001216579"/>
    </source>
</evidence>
<gene>
    <name evidence="3" type="ORF">P3G67_09250</name>
</gene>
<dbReference type="InterPro" id="IPR011009">
    <property type="entry name" value="Kinase-like_dom_sf"/>
</dbReference>
<proteinExistence type="predicted"/>
<sequence>MDPARLQPLTADDPARVGGFELLGRLGDDDPRSPATGYLARAGDGRTATLLLARGDGPCDRFGSVVRAAHAIGGRHAAEVLAAEESGDRPWLATEHLPGPRLTDAVAEHGPLSGAAVRALAAPLARALDAARRAGAPRPRLTPGGVTLAESEPMVTVTDVTDGPADDVRALGATLLYAATGDIDPPDLSAVPPEVRPLVARLLAAEPHRGPDPARIAEGPGGPSRRTTVLAAAGSVVGAALAGIAAALVRGRPPTAAGAGANPSSPLPVTPTETRPPGVAPRPLWTYAKGPPGDAPPLPVDQRTVVLAGTDGSLTGLDCASGQRRWRTAAFRPAAEAQLTGDGLVAGQARDTGPPTLAALDSTRGHRRWELPLPSGFAPIGGGVLASDTETCYVAAARRDTVCLFAYDLATREQRWRTRLPRADRTATPQATVDRARLLVVDGGYLTAYDTRDGRQLARTRLGGERDGRPAADGTRAYVSTGCGIAAVDLGAGRIAWRTADTSRSAGYGDTAVLGGVVYATERSAGLLALDADSGRRLWSCAAPVPPLTADAPVVYRDRVYAATGDDQVWISAFDLNRRRAAWSYRSTRTGSGRTRIAFLDERLFVRNGVILQALPMD</sequence>
<dbReference type="InterPro" id="IPR002372">
    <property type="entry name" value="PQQ_rpt_dom"/>
</dbReference>
<dbReference type="EMBL" id="JARJBC010000004">
    <property type="protein sequence ID" value="MDF3289421.1"/>
    <property type="molecule type" value="Genomic_DNA"/>
</dbReference>
<keyword evidence="4" id="KW-1185">Reference proteome</keyword>
<evidence type="ECO:0000313" key="3">
    <source>
        <dbReference type="EMBL" id="MDF3289421.1"/>
    </source>
</evidence>
<dbReference type="InterPro" id="IPR018391">
    <property type="entry name" value="PQQ_b-propeller_rpt"/>
</dbReference>
<feature type="domain" description="Pyrrolo-quinoline quinone repeat" evidence="2">
    <location>
        <begin position="485"/>
        <end position="589"/>
    </location>
</feature>
<dbReference type="InterPro" id="IPR015943">
    <property type="entry name" value="WD40/YVTN_repeat-like_dom_sf"/>
</dbReference>
<dbReference type="SMART" id="SM00564">
    <property type="entry name" value="PQQ"/>
    <property type="match status" value="6"/>
</dbReference>
<dbReference type="InterPro" id="IPR011047">
    <property type="entry name" value="Quinoprotein_ADH-like_sf"/>
</dbReference>
<feature type="region of interest" description="Disordered" evidence="1">
    <location>
        <begin position="254"/>
        <end position="298"/>
    </location>
</feature>
<dbReference type="SUPFAM" id="SSF50998">
    <property type="entry name" value="Quinoprotein alcohol dehydrogenase-like"/>
    <property type="match status" value="1"/>
</dbReference>
<dbReference type="SUPFAM" id="SSF56112">
    <property type="entry name" value="Protein kinase-like (PK-like)"/>
    <property type="match status" value="1"/>
</dbReference>
<evidence type="ECO:0000256" key="1">
    <source>
        <dbReference type="SAM" id="MobiDB-lite"/>
    </source>
</evidence>
<dbReference type="Proteomes" id="UP001216579">
    <property type="component" value="Unassembled WGS sequence"/>
</dbReference>